<proteinExistence type="predicted"/>
<keyword evidence="8" id="KW-1185">Reference proteome</keyword>
<evidence type="ECO:0000256" key="5">
    <source>
        <dbReference type="ARBA" id="ARBA00023136"/>
    </source>
</evidence>
<comment type="subcellular location">
    <subcellularLocation>
        <location evidence="1">Membrane</location>
        <topology evidence="1">Multi-pass membrane protein</topology>
    </subcellularLocation>
</comment>
<evidence type="ECO:0000256" key="4">
    <source>
        <dbReference type="ARBA" id="ARBA00022989"/>
    </source>
</evidence>
<evidence type="ECO:0000256" key="1">
    <source>
        <dbReference type="ARBA" id="ARBA00004141"/>
    </source>
</evidence>
<dbReference type="Gene3D" id="1.10.3720.10">
    <property type="entry name" value="MetI-like"/>
    <property type="match status" value="1"/>
</dbReference>
<dbReference type="GO" id="GO:0016020">
    <property type="term" value="C:membrane"/>
    <property type="evidence" value="ECO:0007669"/>
    <property type="project" value="UniProtKB-SubCell"/>
</dbReference>
<keyword evidence="3 6" id="KW-0812">Transmembrane</keyword>
<evidence type="ECO:0000256" key="2">
    <source>
        <dbReference type="ARBA" id="ARBA00022448"/>
    </source>
</evidence>
<dbReference type="PANTHER" id="PTHR30177:SF4">
    <property type="entry name" value="OSMOPROTECTANT IMPORT PERMEASE PROTEIN OSMW"/>
    <property type="match status" value="1"/>
</dbReference>
<protein>
    <submittedName>
        <fullName evidence="7">ABC transporter permease</fullName>
    </submittedName>
</protein>
<feature type="transmembrane region" description="Helical" evidence="6">
    <location>
        <begin position="124"/>
        <end position="149"/>
    </location>
</feature>
<dbReference type="EMBL" id="MAXA01000214">
    <property type="protein sequence ID" value="OHV28077.1"/>
    <property type="molecule type" value="Genomic_DNA"/>
</dbReference>
<name>A0A1S1Q3D4_9ACTN</name>
<sequence length="177" mass="18295">MAALREHVSLTVSAVGYGMLIAAPLVLAARRRPALAAWISGATSALYTVPSLAFFAILLPFTGLSRTSVLIGLVAYTLVILFRGFLTGLGSVPPEVRAAAVGMGHGGLGDLIYDGLGSTFRAEVLTASVLCVALAVTADLLFVAAQWLLTPWRHGAHTAHGAHRTHGPHGPHGTRGG</sequence>
<feature type="transmembrane region" description="Helical" evidence="6">
    <location>
        <begin position="7"/>
        <end position="29"/>
    </location>
</feature>
<dbReference type="RefSeq" id="WP_071063947.1">
    <property type="nucleotide sequence ID" value="NZ_MAXA01000214.1"/>
</dbReference>
<keyword evidence="2" id="KW-0813">Transport</keyword>
<keyword evidence="4 6" id="KW-1133">Transmembrane helix</keyword>
<dbReference type="InterPro" id="IPR051204">
    <property type="entry name" value="ABC_transp_perm/SBD"/>
</dbReference>
<dbReference type="InterPro" id="IPR035906">
    <property type="entry name" value="MetI-like_sf"/>
</dbReference>
<organism evidence="7 8">
    <name type="scientific">Parafrankia soli</name>
    <dbReference type="NCBI Taxonomy" id="2599596"/>
    <lineage>
        <taxon>Bacteria</taxon>
        <taxon>Bacillati</taxon>
        <taxon>Actinomycetota</taxon>
        <taxon>Actinomycetes</taxon>
        <taxon>Frankiales</taxon>
        <taxon>Frankiaceae</taxon>
        <taxon>Parafrankia</taxon>
    </lineage>
</organism>
<evidence type="ECO:0000256" key="6">
    <source>
        <dbReference type="SAM" id="Phobius"/>
    </source>
</evidence>
<reference evidence="8" key="1">
    <citation type="submission" date="2016-07" db="EMBL/GenBank/DDBJ databases">
        <title>Frankia sp. NRRL B-16219 Genome sequencing.</title>
        <authorList>
            <person name="Ghodhbane-Gtari F."/>
            <person name="Swanson E."/>
            <person name="Gueddou A."/>
            <person name="Louati M."/>
            <person name="Nouioui I."/>
            <person name="Hezbri K."/>
            <person name="Abebe-Akele F."/>
            <person name="Simpson S."/>
            <person name="Morris K."/>
            <person name="Thomas K."/>
            <person name="Gtari M."/>
            <person name="Tisa L.S."/>
        </authorList>
    </citation>
    <scope>NUCLEOTIDE SEQUENCE [LARGE SCALE GENOMIC DNA]</scope>
    <source>
        <strain evidence="8">NRRL B-16219</strain>
    </source>
</reference>
<dbReference type="Proteomes" id="UP000179769">
    <property type="component" value="Unassembled WGS sequence"/>
</dbReference>
<comment type="caution">
    <text evidence="7">The sequence shown here is derived from an EMBL/GenBank/DDBJ whole genome shotgun (WGS) entry which is preliminary data.</text>
</comment>
<evidence type="ECO:0000313" key="7">
    <source>
        <dbReference type="EMBL" id="OHV28077.1"/>
    </source>
</evidence>
<dbReference type="SUPFAM" id="SSF161098">
    <property type="entry name" value="MetI-like"/>
    <property type="match status" value="1"/>
</dbReference>
<feature type="transmembrane region" description="Helical" evidence="6">
    <location>
        <begin position="68"/>
        <end position="86"/>
    </location>
</feature>
<accession>A0A1S1Q3D4</accession>
<evidence type="ECO:0000313" key="8">
    <source>
        <dbReference type="Proteomes" id="UP000179769"/>
    </source>
</evidence>
<gene>
    <name evidence="7" type="ORF">BBK14_18235</name>
</gene>
<dbReference type="GO" id="GO:0031460">
    <property type="term" value="P:glycine betaine transport"/>
    <property type="evidence" value="ECO:0007669"/>
    <property type="project" value="TreeGrafter"/>
</dbReference>
<dbReference type="PANTHER" id="PTHR30177">
    <property type="entry name" value="GLYCINE BETAINE/L-PROLINE TRANSPORT SYSTEM PERMEASE PROTEIN PROW"/>
    <property type="match status" value="1"/>
</dbReference>
<dbReference type="AlphaFoldDB" id="A0A1S1Q3D4"/>
<feature type="transmembrane region" description="Helical" evidence="6">
    <location>
        <begin position="35"/>
        <end position="61"/>
    </location>
</feature>
<keyword evidence="5 6" id="KW-0472">Membrane</keyword>
<evidence type="ECO:0000256" key="3">
    <source>
        <dbReference type="ARBA" id="ARBA00022692"/>
    </source>
</evidence>